<dbReference type="Proteomes" id="UP001329430">
    <property type="component" value="Chromosome 5"/>
</dbReference>
<keyword evidence="3" id="KW-1185">Reference proteome</keyword>
<proteinExistence type="predicted"/>
<evidence type="ECO:0000313" key="2">
    <source>
        <dbReference type="EMBL" id="KAK5643210.1"/>
    </source>
</evidence>
<protein>
    <submittedName>
        <fullName evidence="2">Uncharacterized protein</fullName>
    </submittedName>
</protein>
<dbReference type="AlphaFoldDB" id="A0AAN7V798"/>
<evidence type="ECO:0000313" key="3">
    <source>
        <dbReference type="Proteomes" id="UP001329430"/>
    </source>
</evidence>
<comment type="caution">
    <text evidence="2">The sequence shown here is derived from an EMBL/GenBank/DDBJ whole genome shotgun (WGS) entry which is preliminary data.</text>
</comment>
<sequence>MLLLVLFPLSLGYPLVQEMESNLDFNISDTKAEISQAIKRIQGLKHGKSHTFNALTSFALGGLIAALDFVEEVINEEMSTETVLTTETSRLDPTTVYFVPSDTAIPDLTNDSINEIDSDRVRLTRDGEPDYAKNDTAKGREDDDDDDGDGGGLIGAIVSGFLGSLSKPDGGVDVNAVVGVIGSLSAMQEDGSYDFSGLTDTLSAFFGGGDEDGGGSDVGSFIGGLAAAAIAGITSPPGAKGAGRLVGNLLKQVLPALSAPEPAADGSKPQQSGAGGFLFTLINSIFGTPPDANVSKNIKSNIINLLFSTISSILGSSSSASKG</sequence>
<feature type="compositionally biased region" description="Basic and acidic residues" evidence="1">
    <location>
        <begin position="120"/>
        <end position="141"/>
    </location>
</feature>
<accession>A0AAN7V798</accession>
<gene>
    <name evidence="2" type="ORF">RI129_007055</name>
</gene>
<reference evidence="2 3" key="1">
    <citation type="journal article" date="2024" name="Insects">
        <title>An Improved Chromosome-Level Genome Assembly of the Firefly Pyrocoelia pectoralis.</title>
        <authorList>
            <person name="Fu X."/>
            <person name="Meyer-Rochow V.B."/>
            <person name="Ballantyne L."/>
            <person name="Zhu X."/>
        </authorList>
    </citation>
    <scope>NUCLEOTIDE SEQUENCE [LARGE SCALE GENOMIC DNA]</scope>
    <source>
        <strain evidence="2">XCY_ONT2</strain>
    </source>
</reference>
<name>A0AAN7V798_9COLE</name>
<feature type="region of interest" description="Disordered" evidence="1">
    <location>
        <begin position="120"/>
        <end position="149"/>
    </location>
</feature>
<organism evidence="2 3">
    <name type="scientific">Pyrocoelia pectoralis</name>
    <dbReference type="NCBI Taxonomy" id="417401"/>
    <lineage>
        <taxon>Eukaryota</taxon>
        <taxon>Metazoa</taxon>
        <taxon>Ecdysozoa</taxon>
        <taxon>Arthropoda</taxon>
        <taxon>Hexapoda</taxon>
        <taxon>Insecta</taxon>
        <taxon>Pterygota</taxon>
        <taxon>Neoptera</taxon>
        <taxon>Endopterygota</taxon>
        <taxon>Coleoptera</taxon>
        <taxon>Polyphaga</taxon>
        <taxon>Elateriformia</taxon>
        <taxon>Elateroidea</taxon>
        <taxon>Lampyridae</taxon>
        <taxon>Lampyrinae</taxon>
        <taxon>Pyrocoelia</taxon>
    </lineage>
</organism>
<dbReference type="EMBL" id="JAVRBK010000005">
    <property type="protein sequence ID" value="KAK5643210.1"/>
    <property type="molecule type" value="Genomic_DNA"/>
</dbReference>
<evidence type="ECO:0000256" key="1">
    <source>
        <dbReference type="SAM" id="MobiDB-lite"/>
    </source>
</evidence>